<dbReference type="Pfam" id="PF12320">
    <property type="entry name" value="SbcD_C"/>
    <property type="match status" value="1"/>
</dbReference>
<feature type="domain" description="Nuclease SbcCD subunit D C-terminal" evidence="1">
    <location>
        <begin position="171"/>
        <end position="259"/>
    </location>
</feature>
<name>A0A485LV46_9ZZZZ</name>
<organism evidence="2">
    <name type="scientific">anaerobic digester metagenome</name>
    <dbReference type="NCBI Taxonomy" id="1263854"/>
    <lineage>
        <taxon>unclassified sequences</taxon>
        <taxon>metagenomes</taxon>
        <taxon>ecological metagenomes</taxon>
    </lineage>
</organism>
<dbReference type="SUPFAM" id="SSF56300">
    <property type="entry name" value="Metallo-dependent phosphatases"/>
    <property type="match status" value="1"/>
</dbReference>
<evidence type="ECO:0000259" key="1">
    <source>
        <dbReference type="Pfam" id="PF12320"/>
    </source>
</evidence>
<evidence type="ECO:0000313" key="2">
    <source>
        <dbReference type="EMBL" id="VFU12083.1"/>
    </source>
</evidence>
<dbReference type="EMBL" id="CAADRN010000061">
    <property type="protein sequence ID" value="VFU12083.1"/>
    <property type="molecule type" value="Genomic_DNA"/>
</dbReference>
<dbReference type="Gene3D" id="3.60.21.10">
    <property type="match status" value="1"/>
</dbReference>
<dbReference type="InterPro" id="IPR029052">
    <property type="entry name" value="Metallo-depent_PP-like"/>
</dbReference>
<reference evidence="2" key="1">
    <citation type="submission" date="2019-03" db="EMBL/GenBank/DDBJ databases">
        <authorList>
            <person name="Hao L."/>
        </authorList>
    </citation>
    <scope>NUCLEOTIDE SEQUENCE</scope>
</reference>
<accession>A0A485LV46</accession>
<dbReference type="PANTHER" id="PTHR30337:SF0">
    <property type="entry name" value="NUCLEASE SBCCD SUBUNIT D"/>
    <property type="match status" value="1"/>
</dbReference>
<dbReference type="InterPro" id="IPR026843">
    <property type="entry name" value="SbcD_C"/>
</dbReference>
<sequence length="291" mass="31749">MLARQGLHLIGQLTDRLGPVVIPDTFGPVYFCPAPYAEPPLVRERLSAPDAVNHEQAMLSSIQHLTASIPAGARRVLLAHAYAAGGEESESERPLSVGGSGSVSASLFQPFHYAALGHLHQPQKVGWEHVRYAGSLLKYSFSEAPHRKSVTLVEMDGAGKAAIETIPLTPRRDVRRLEGYFADILSNSPEGESRDDYIMVTLLDSGPIMDAIGRLREVYPNVLHLERPCLAAGGELRGPGGDHRRLNEAALFSSFFEQVAGTPLSGEQNKVFMETLENFYRKERGEGHEAG</sequence>
<dbReference type="InterPro" id="IPR050535">
    <property type="entry name" value="DNA_Repair-Maintenance_Comp"/>
</dbReference>
<proteinExistence type="predicted"/>
<gene>
    <name evidence="2" type="ORF">SCFA_1530001</name>
</gene>
<dbReference type="PANTHER" id="PTHR30337">
    <property type="entry name" value="COMPONENT OF ATP-DEPENDENT DSDNA EXONUCLEASE"/>
    <property type="match status" value="1"/>
</dbReference>
<dbReference type="AlphaFoldDB" id="A0A485LV46"/>
<protein>
    <submittedName>
        <fullName evidence="2">Nuclease SbcCD subunit D</fullName>
    </submittedName>
</protein>